<comment type="caution">
    <text evidence="2">The sequence shown here is derived from an EMBL/GenBank/DDBJ whole genome shotgun (WGS) entry which is preliminary data.</text>
</comment>
<proteinExistence type="predicted"/>
<reference evidence="2 3" key="1">
    <citation type="submission" date="2024-02" db="EMBL/GenBank/DDBJ databases">
        <authorList>
            <person name="Chen Y."/>
            <person name="Shah S."/>
            <person name="Dougan E. K."/>
            <person name="Thang M."/>
            <person name="Chan C."/>
        </authorList>
    </citation>
    <scope>NUCLEOTIDE SEQUENCE [LARGE SCALE GENOMIC DNA]</scope>
</reference>
<feature type="compositionally biased region" description="Basic residues" evidence="1">
    <location>
        <begin position="700"/>
        <end position="712"/>
    </location>
</feature>
<feature type="region of interest" description="Disordered" evidence="1">
    <location>
        <begin position="579"/>
        <end position="722"/>
    </location>
</feature>
<keyword evidence="3" id="KW-1185">Reference proteome</keyword>
<evidence type="ECO:0000256" key="1">
    <source>
        <dbReference type="SAM" id="MobiDB-lite"/>
    </source>
</evidence>
<name>A0ABP0KZD9_9DINO</name>
<dbReference type="Proteomes" id="UP001642484">
    <property type="component" value="Unassembled WGS sequence"/>
</dbReference>
<protein>
    <submittedName>
        <fullName evidence="2">Uncharacterized protein</fullName>
    </submittedName>
</protein>
<feature type="compositionally biased region" description="Low complexity" evidence="1">
    <location>
        <begin position="689"/>
        <end position="699"/>
    </location>
</feature>
<sequence length="767" mass="85022">MEQDCRCNLACLQKFASDPDVCEKVMAFKKKLSDMTTQERDRFLYTMLWDMHKTKDGKFARLTSWQFVGVRVCQAAFLAFLGVSKTHYARRVESILEGSIEAPMDGRSIRTIRDRPAMMNADAFFNFLYLHVAEPLAEGWGHETEWDALEADDLEGGTFDVIPKELLEKGEAVNPFDEWVLGKGDSAKPANPDIASAVPAAARDQRWLNHCQISDLYAQYELWVSGAGGQPCSLSVFQKAWKKTWCGILRIRRMSQHSRCEDCSKYCEFRKAATAATRPAIEEAYSKHLKVVFMDREISARLALHSELSTSNDVSIAPSMATLYCSIDGMDQDFAQQIQENLKPQQNRVVRVEVLHGSYNFQAWHAPLRLNLAGLTITEHDKEVNHSFRIIQRRDLERYGTDWEIAQDVCEGTASEQSRDAILLVKHQMSSKELSQLPVLLLPAARVSLLSHPAPNELMDRNPISVQTAKKYQRTAEAVAAPPWNLTRARDYLMDLCRRNRAGLQVGGWLEPLHFLESAPTRLATQESSIAVGEVPGDKEWHDFAPLGPKFVKVRLEPVTSAHDRASSSLVPMALLDDDASDAEPNLGNPGQNRSEPVESGVNMKKPKTKPMKPEIQQKSEPAVKLDATVKAEPATVKAEPKAEPAQAKAAAKAGPPERPGAPLKRPAASMPEAKAGPPERRGAPLKRPAASMPAGAAKAKVKAAPKPKGKHVSPYQWPANRNGLGCPKCKGRWDGCGQCRNFLASGKAYPTRRVIHDDDDAGVDVD</sequence>
<feature type="compositionally biased region" description="Low complexity" evidence="1">
    <location>
        <begin position="644"/>
        <end position="655"/>
    </location>
</feature>
<evidence type="ECO:0000313" key="2">
    <source>
        <dbReference type="EMBL" id="CAK9032277.1"/>
    </source>
</evidence>
<accession>A0ABP0KZD9</accession>
<dbReference type="EMBL" id="CAXAMN010010657">
    <property type="protein sequence ID" value="CAK9032277.1"/>
    <property type="molecule type" value="Genomic_DNA"/>
</dbReference>
<organism evidence="2 3">
    <name type="scientific">Durusdinium trenchii</name>
    <dbReference type="NCBI Taxonomy" id="1381693"/>
    <lineage>
        <taxon>Eukaryota</taxon>
        <taxon>Sar</taxon>
        <taxon>Alveolata</taxon>
        <taxon>Dinophyceae</taxon>
        <taxon>Suessiales</taxon>
        <taxon>Symbiodiniaceae</taxon>
        <taxon>Durusdinium</taxon>
    </lineage>
</organism>
<gene>
    <name evidence="2" type="ORF">CCMP2556_LOCUS18619</name>
</gene>
<feature type="compositionally biased region" description="Basic and acidic residues" evidence="1">
    <location>
        <begin position="612"/>
        <end position="630"/>
    </location>
</feature>
<evidence type="ECO:0000313" key="3">
    <source>
        <dbReference type="Proteomes" id="UP001642484"/>
    </source>
</evidence>